<keyword evidence="13 16" id="KW-0472">Membrane</keyword>
<comment type="similarity">
    <text evidence="2">Belongs to the complex I subunit 6 family.</text>
</comment>
<feature type="transmembrane region" description="Helical" evidence="16">
    <location>
        <begin position="132"/>
        <end position="153"/>
    </location>
</feature>
<evidence type="ECO:0000256" key="5">
    <source>
        <dbReference type="ARBA" id="ARBA00022448"/>
    </source>
</evidence>
<dbReference type="EMBL" id="MG193532">
    <property type="protein sequence ID" value="AXS66578.1"/>
    <property type="molecule type" value="Genomic_DNA"/>
</dbReference>
<keyword evidence="9" id="KW-0249">Electron transport</keyword>
<dbReference type="AlphaFoldDB" id="A0A346RKI1"/>
<keyword evidence="11" id="KW-0520">NAD</keyword>
<evidence type="ECO:0000256" key="11">
    <source>
        <dbReference type="ARBA" id="ARBA00023027"/>
    </source>
</evidence>
<sequence length="165" mass="18726">MFLMLTLTVVISLFSVSINHPLVLGLTLILQTILIALICGNMASSLWFSYILFLVMVGGMLVVFMYMTSIASNEKFKFSTPLTILTLTMLFLLLICLNNLPYTQELVSMMKCSYNNNTTLNMILLKYTSPPLNLLLIFLMMYLFIAMIAIVKITEFKQGPLRQNN</sequence>
<evidence type="ECO:0000256" key="4">
    <source>
        <dbReference type="ARBA" id="ARBA00021095"/>
    </source>
</evidence>
<keyword evidence="8" id="KW-1278">Translocase</keyword>
<evidence type="ECO:0000313" key="17">
    <source>
        <dbReference type="EMBL" id="AXS66578.1"/>
    </source>
</evidence>
<comment type="catalytic activity">
    <reaction evidence="15">
        <text>a ubiquinone + NADH + 5 H(+)(in) = a ubiquinol + NAD(+) + 4 H(+)(out)</text>
        <dbReference type="Rhea" id="RHEA:29091"/>
        <dbReference type="Rhea" id="RHEA-COMP:9565"/>
        <dbReference type="Rhea" id="RHEA-COMP:9566"/>
        <dbReference type="ChEBI" id="CHEBI:15378"/>
        <dbReference type="ChEBI" id="CHEBI:16389"/>
        <dbReference type="ChEBI" id="CHEBI:17976"/>
        <dbReference type="ChEBI" id="CHEBI:57540"/>
        <dbReference type="ChEBI" id="CHEBI:57945"/>
        <dbReference type="EC" id="7.1.1.2"/>
    </reaction>
</comment>
<dbReference type="PANTHER" id="PTHR11435">
    <property type="entry name" value="NADH UBIQUINONE OXIDOREDUCTASE SUBUNIT ND6"/>
    <property type="match status" value="1"/>
</dbReference>
<evidence type="ECO:0000256" key="13">
    <source>
        <dbReference type="ARBA" id="ARBA00023136"/>
    </source>
</evidence>
<dbReference type="PANTHER" id="PTHR11435:SF1">
    <property type="entry name" value="NADH-UBIQUINONE OXIDOREDUCTASE CHAIN 6"/>
    <property type="match status" value="1"/>
</dbReference>
<keyword evidence="6" id="KW-0679">Respiratory chain</keyword>
<evidence type="ECO:0000256" key="7">
    <source>
        <dbReference type="ARBA" id="ARBA00022692"/>
    </source>
</evidence>
<evidence type="ECO:0000256" key="10">
    <source>
        <dbReference type="ARBA" id="ARBA00022989"/>
    </source>
</evidence>
<name>A0A346RKI1_9CUCU</name>
<comment type="subcellular location">
    <subcellularLocation>
        <location evidence="1">Mitochondrion membrane</location>
        <topology evidence="1">Multi-pass membrane protein</topology>
    </subcellularLocation>
</comment>
<protein>
    <recommendedName>
        <fullName evidence="4">NADH-ubiquinone oxidoreductase chain 6</fullName>
        <ecNumber evidence="3">7.1.1.2</ecNumber>
    </recommendedName>
    <alternativeName>
        <fullName evidence="14">NADH dehydrogenase subunit 6</fullName>
    </alternativeName>
</protein>
<keyword evidence="7 16" id="KW-0812">Transmembrane</keyword>
<evidence type="ECO:0000256" key="8">
    <source>
        <dbReference type="ARBA" id="ARBA00022967"/>
    </source>
</evidence>
<dbReference type="InterPro" id="IPR050269">
    <property type="entry name" value="ComplexI_Subunit6"/>
</dbReference>
<dbReference type="EC" id="7.1.1.2" evidence="3"/>
<gene>
    <name evidence="17" type="primary">nad6</name>
</gene>
<organism evidence="17">
    <name type="scientific">Tenebrionoidea sp. 17 KM-2017</name>
    <dbReference type="NCBI Taxonomy" id="2219472"/>
    <lineage>
        <taxon>Eukaryota</taxon>
        <taxon>Metazoa</taxon>
        <taxon>Ecdysozoa</taxon>
        <taxon>Arthropoda</taxon>
        <taxon>Hexapoda</taxon>
        <taxon>Insecta</taxon>
        <taxon>Pterygota</taxon>
        <taxon>Neoptera</taxon>
        <taxon>Endopterygota</taxon>
        <taxon>Coleoptera</taxon>
        <taxon>Polyphaga</taxon>
        <taxon>Cucujiformia</taxon>
    </lineage>
</organism>
<keyword evidence="10 16" id="KW-1133">Transmembrane helix</keyword>
<evidence type="ECO:0000256" key="2">
    <source>
        <dbReference type="ARBA" id="ARBA00005698"/>
    </source>
</evidence>
<evidence type="ECO:0000256" key="16">
    <source>
        <dbReference type="SAM" id="Phobius"/>
    </source>
</evidence>
<feature type="transmembrane region" description="Helical" evidence="16">
    <location>
        <begin position="35"/>
        <end position="66"/>
    </location>
</feature>
<evidence type="ECO:0000256" key="1">
    <source>
        <dbReference type="ARBA" id="ARBA00004225"/>
    </source>
</evidence>
<evidence type="ECO:0000256" key="12">
    <source>
        <dbReference type="ARBA" id="ARBA00023128"/>
    </source>
</evidence>
<evidence type="ECO:0000256" key="6">
    <source>
        <dbReference type="ARBA" id="ARBA00022660"/>
    </source>
</evidence>
<evidence type="ECO:0000256" key="9">
    <source>
        <dbReference type="ARBA" id="ARBA00022982"/>
    </source>
</evidence>
<dbReference type="GO" id="GO:0031966">
    <property type="term" value="C:mitochondrial membrane"/>
    <property type="evidence" value="ECO:0007669"/>
    <property type="project" value="UniProtKB-SubCell"/>
</dbReference>
<geneLocation type="mitochondrion" evidence="17"/>
<keyword evidence="12 17" id="KW-0496">Mitochondrion</keyword>
<keyword evidence="5" id="KW-0813">Transport</keyword>
<accession>A0A346RKI1</accession>
<reference evidence="17" key="1">
    <citation type="journal article" date="2018" name="J. ISSAAS">
        <title>The contribution of mitochondrial metagenomics to large-scale data mining and phylogenetic analysis of Coleoptera.</title>
        <authorList>
            <person name="Miller K."/>
            <person name="Linard B."/>
            <person name="Motyka M."/>
            <person name="Bocek M."/>
            <person name="Vogler A.P."/>
        </authorList>
    </citation>
    <scope>NUCLEOTIDE SEQUENCE</scope>
</reference>
<evidence type="ECO:0000256" key="3">
    <source>
        <dbReference type="ARBA" id="ARBA00012944"/>
    </source>
</evidence>
<evidence type="ECO:0000256" key="14">
    <source>
        <dbReference type="ARBA" id="ARBA00031019"/>
    </source>
</evidence>
<feature type="transmembrane region" description="Helical" evidence="16">
    <location>
        <begin position="78"/>
        <end position="100"/>
    </location>
</feature>
<proteinExistence type="inferred from homology"/>
<dbReference type="GO" id="GO:0008137">
    <property type="term" value="F:NADH dehydrogenase (ubiquinone) activity"/>
    <property type="evidence" value="ECO:0007669"/>
    <property type="project" value="UniProtKB-EC"/>
</dbReference>
<evidence type="ECO:0000256" key="15">
    <source>
        <dbReference type="ARBA" id="ARBA00049551"/>
    </source>
</evidence>